<proteinExistence type="predicted"/>
<feature type="non-terminal residue" evidence="2">
    <location>
        <position position="1"/>
    </location>
</feature>
<gene>
    <name evidence="2" type="ORF">PENTCL1PPCAC_9764</name>
</gene>
<evidence type="ECO:0000313" key="3">
    <source>
        <dbReference type="Proteomes" id="UP001432027"/>
    </source>
</evidence>
<reference evidence="2" key="1">
    <citation type="submission" date="2023-10" db="EMBL/GenBank/DDBJ databases">
        <title>Genome assembly of Pristionchus species.</title>
        <authorList>
            <person name="Yoshida K."/>
            <person name="Sommer R.J."/>
        </authorList>
    </citation>
    <scope>NUCLEOTIDE SEQUENCE</scope>
    <source>
        <strain evidence="2">RS0144</strain>
    </source>
</reference>
<dbReference type="AlphaFoldDB" id="A0AAV5SXF1"/>
<accession>A0AAV5SXF1</accession>
<evidence type="ECO:0000256" key="1">
    <source>
        <dbReference type="SAM" id="MobiDB-lite"/>
    </source>
</evidence>
<feature type="compositionally biased region" description="Polar residues" evidence="1">
    <location>
        <begin position="107"/>
        <end position="118"/>
    </location>
</feature>
<evidence type="ECO:0000313" key="2">
    <source>
        <dbReference type="EMBL" id="GMS87589.1"/>
    </source>
</evidence>
<feature type="compositionally biased region" description="Basic residues" evidence="1">
    <location>
        <begin position="120"/>
        <end position="132"/>
    </location>
</feature>
<name>A0AAV5SXF1_9BILA</name>
<sequence>STVFEHYSEWRETISNRFCEPIKYRVNGLDLQNCLDELVFGSRRFAGLGKQIDRTRTNWVIAVTIILQQDDLEDNLPKEQVETLAEEFRPKITSGRGNDQREKSILSDVNSTPQSSTGRAPRKSKRLSQKSK</sequence>
<dbReference type="EMBL" id="BTSX01000003">
    <property type="protein sequence ID" value="GMS87589.1"/>
    <property type="molecule type" value="Genomic_DNA"/>
</dbReference>
<dbReference type="Proteomes" id="UP001432027">
    <property type="component" value="Unassembled WGS sequence"/>
</dbReference>
<organism evidence="2 3">
    <name type="scientific">Pristionchus entomophagus</name>
    <dbReference type="NCBI Taxonomy" id="358040"/>
    <lineage>
        <taxon>Eukaryota</taxon>
        <taxon>Metazoa</taxon>
        <taxon>Ecdysozoa</taxon>
        <taxon>Nematoda</taxon>
        <taxon>Chromadorea</taxon>
        <taxon>Rhabditida</taxon>
        <taxon>Rhabditina</taxon>
        <taxon>Diplogasteromorpha</taxon>
        <taxon>Diplogasteroidea</taxon>
        <taxon>Neodiplogasteridae</taxon>
        <taxon>Pristionchus</taxon>
    </lineage>
</organism>
<comment type="caution">
    <text evidence="2">The sequence shown here is derived from an EMBL/GenBank/DDBJ whole genome shotgun (WGS) entry which is preliminary data.</text>
</comment>
<keyword evidence="3" id="KW-1185">Reference proteome</keyword>
<feature type="region of interest" description="Disordered" evidence="1">
    <location>
        <begin position="87"/>
        <end position="132"/>
    </location>
</feature>
<protein>
    <submittedName>
        <fullName evidence="2">Uncharacterized protein</fullName>
    </submittedName>
</protein>